<dbReference type="Pfam" id="PF01408">
    <property type="entry name" value="GFO_IDH_MocA"/>
    <property type="match status" value="1"/>
</dbReference>
<dbReference type="PANTHER" id="PTHR43377:SF1">
    <property type="entry name" value="BILIVERDIN REDUCTASE A"/>
    <property type="match status" value="1"/>
</dbReference>
<organism evidence="3 4">
    <name type="scientific">Fictibacillus solisalsi</name>
    <dbReference type="NCBI Taxonomy" id="459525"/>
    <lineage>
        <taxon>Bacteria</taxon>
        <taxon>Bacillati</taxon>
        <taxon>Bacillota</taxon>
        <taxon>Bacilli</taxon>
        <taxon>Bacillales</taxon>
        <taxon>Fictibacillaceae</taxon>
        <taxon>Fictibacillus</taxon>
    </lineage>
</organism>
<dbReference type="Gene3D" id="3.40.50.720">
    <property type="entry name" value="NAD(P)-binding Rossmann-like Domain"/>
    <property type="match status" value="1"/>
</dbReference>
<dbReference type="Pfam" id="PF22725">
    <property type="entry name" value="GFO_IDH_MocA_C3"/>
    <property type="match status" value="1"/>
</dbReference>
<dbReference type="RefSeq" id="WP_090232713.1">
    <property type="nucleotide sequence ID" value="NZ_FNHW01000001.1"/>
</dbReference>
<dbReference type="SUPFAM" id="SSF51735">
    <property type="entry name" value="NAD(P)-binding Rossmann-fold domains"/>
    <property type="match status" value="1"/>
</dbReference>
<reference evidence="4" key="1">
    <citation type="submission" date="2016-10" db="EMBL/GenBank/DDBJ databases">
        <authorList>
            <person name="Varghese N."/>
            <person name="Submissions S."/>
        </authorList>
    </citation>
    <scope>NUCLEOTIDE SEQUENCE [LARGE SCALE GENOMIC DNA]</scope>
    <source>
        <strain evidence="4">CGMCC 1.6854</strain>
    </source>
</reference>
<dbReference type="InterPro" id="IPR036291">
    <property type="entry name" value="NAD(P)-bd_dom_sf"/>
</dbReference>
<dbReference type="STRING" id="459525.SAMN04488137_0796"/>
<dbReference type="InterPro" id="IPR000683">
    <property type="entry name" value="Gfo/Idh/MocA-like_OxRdtase_N"/>
</dbReference>
<dbReference type="Gene3D" id="3.30.360.10">
    <property type="entry name" value="Dihydrodipicolinate Reductase, domain 2"/>
    <property type="match status" value="1"/>
</dbReference>
<dbReference type="AlphaFoldDB" id="A0A1G9U9J4"/>
<evidence type="ECO:0000259" key="2">
    <source>
        <dbReference type="Pfam" id="PF22725"/>
    </source>
</evidence>
<accession>A0A1G9U9J4</accession>
<protein>
    <submittedName>
        <fullName evidence="3">Predicted dehydrogenase</fullName>
    </submittedName>
</protein>
<dbReference type="OrthoDB" id="9815825at2"/>
<gene>
    <name evidence="3" type="ORF">SAMN04488137_0796</name>
</gene>
<dbReference type="EMBL" id="FNHW01000001">
    <property type="protein sequence ID" value="SDM56656.1"/>
    <property type="molecule type" value="Genomic_DNA"/>
</dbReference>
<evidence type="ECO:0000313" key="4">
    <source>
        <dbReference type="Proteomes" id="UP000199544"/>
    </source>
</evidence>
<dbReference type="InterPro" id="IPR055170">
    <property type="entry name" value="GFO_IDH_MocA-like_dom"/>
</dbReference>
<dbReference type="PRINTS" id="PR01775">
    <property type="entry name" value="GLFROXRDTASE"/>
</dbReference>
<sequence length="345" mass="37615">MIKVGVIGCGSIAQHRHLPEYQQNQETEIAAVCDINQVRADQIAKEYGATAYYSYEELLNDPEIEAVSVCTPNYLHAPIAIAALNSGKHVLCEKPMATSLEEAEQMILASEKNGKKLMIAHNQRFVRSHEKAREIIQKGELGKIYSFRTAFGHPGPETWSADGTNSWFFKKEQAFIGAMGDLGVHKTDLLRFLLGEEIEEVAAFVETSSKENATVDDTAVCVLKTESGVIGTLAASWSYVAKEDNSTIIYGEKGILRMEESPEYSLVAQYKDGSVVNYSLGQIQTNDSGGQNDSRVIAKFAECILNDEMPAVSGEEGKRSLAVIIAALKASETKKNVSLANGVLA</sequence>
<evidence type="ECO:0000313" key="3">
    <source>
        <dbReference type="EMBL" id="SDM56656.1"/>
    </source>
</evidence>
<feature type="domain" description="GFO/IDH/MocA-like oxidoreductase" evidence="2">
    <location>
        <begin position="130"/>
        <end position="256"/>
    </location>
</feature>
<dbReference type="Proteomes" id="UP000199544">
    <property type="component" value="Unassembled WGS sequence"/>
</dbReference>
<dbReference type="InterPro" id="IPR051450">
    <property type="entry name" value="Gfo/Idh/MocA_Oxidoreductases"/>
</dbReference>
<dbReference type="InterPro" id="IPR008354">
    <property type="entry name" value="Glc-Fru_OxRdtase_bac"/>
</dbReference>
<evidence type="ECO:0000259" key="1">
    <source>
        <dbReference type="Pfam" id="PF01408"/>
    </source>
</evidence>
<name>A0A1G9U9J4_9BACL</name>
<dbReference type="SUPFAM" id="SSF55347">
    <property type="entry name" value="Glyceraldehyde-3-phosphate dehydrogenase-like, C-terminal domain"/>
    <property type="match status" value="1"/>
</dbReference>
<dbReference type="GO" id="GO:0000166">
    <property type="term" value="F:nucleotide binding"/>
    <property type="evidence" value="ECO:0007669"/>
    <property type="project" value="InterPro"/>
</dbReference>
<feature type="domain" description="Gfo/Idh/MocA-like oxidoreductase N-terminal" evidence="1">
    <location>
        <begin position="2"/>
        <end position="121"/>
    </location>
</feature>
<dbReference type="PANTHER" id="PTHR43377">
    <property type="entry name" value="BILIVERDIN REDUCTASE A"/>
    <property type="match status" value="1"/>
</dbReference>
<keyword evidence="4" id="KW-1185">Reference proteome</keyword>
<proteinExistence type="predicted"/>